<keyword evidence="1" id="KW-0175">Coiled coil</keyword>
<dbReference type="AlphaFoldDB" id="A0A397SY96"/>
<name>A0A397SY96_9GLOM</name>
<dbReference type="Proteomes" id="UP000265703">
    <property type="component" value="Unassembled WGS sequence"/>
</dbReference>
<evidence type="ECO:0000256" key="1">
    <source>
        <dbReference type="SAM" id="Coils"/>
    </source>
</evidence>
<gene>
    <name evidence="2" type="ORF">C1645_822413</name>
</gene>
<comment type="caution">
    <text evidence="2">The sequence shown here is derived from an EMBL/GenBank/DDBJ whole genome shotgun (WGS) entry which is preliminary data.</text>
</comment>
<proteinExistence type="predicted"/>
<keyword evidence="3" id="KW-1185">Reference proteome</keyword>
<dbReference type="EMBL" id="QKYT01000160">
    <property type="protein sequence ID" value="RIA91170.1"/>
    <property type="molecule type" value="Genomic_DNA"/>
</dbReference>
<protein>
    <submittedName>
        <fullName evidence="2">Uncharacterized protein</fullName>
    </submittedName>
</protein>
<sequence>MKPKAPNVHEDGLLEYLEDIIGYKEKQNQLKDKLSERKKNMLKQNKITKILKINMENLLKIIRIATIFRGERTIRFDEQDLIDLKEELSRLERFLEIEENELKAIQESLKDMR</sequence>
<organism evidence="2 3">
    <name type="scientific">Glomus cerebriforme</name>
    <dbReference type="NCBI Taxonomy" id="658196"/>
    <lineage>
        <taxon>Eukaryota</taxon>
        <taxon>Fungi</taxon>
        <taxon>Fungi incertae sedis</taxon>
        <taxon>Mucoromycota</taxon>
        <taxon>Glomeromycotina</taxon>
        <taxon>Glomeromycetes</taxon>
        <taxon>Glomerales</taxon>
        <taxon>Glomeraceae</taxon>
        <taxon>Glomus</taxon>
    </lineage>
</organism>
<evidence type="ECO:0000313" key="3">
    <source>
        <dbReference type="Proteomes" id="UP000265703"/>
    </source>
</evidence>
<dbReference type="OrthoDB" id="5575062at2759"/>
<accession>A0A397SY96</accession>
<evidence type="ECO:0000313" key="2">
    <source>
        <dbReference type="EMBL" id="RIA91170.1"/>
    </source>
</evidence>
<reference evidence="2 3" key="1">
    <citation type="submission" date="2018-06" db="EMBL/GenBank/DDBJ databases">
        <title>Comparative genomics reveals the genomic features of Rhizophagus irregularis, R. cerebriforme, R. diaphanum and Gigaspora rosea, and their symbiotic lifestyle signature.</title>
        <authorList>
            <person name="Morin E."/>
            <person name="San Clemente H."/>
            <person name="Chen E.C.H."/>
            <person name="De La Providencia I."/>
            <person name="Hainaut M."/>
            <person name="Kuo A."/>
            <person name="Kohler A."/>
            <person name="Murat C."/>
            <person name="Tang N."/>
            <person name="Roy S."/>
            <person name="Loubradou J."/>
            <person name="Henrissat B."/>
            <person name="Grigoriev I.V."/>
            <person name="Corradi N."/>
            <person name="Roux C."/>
            <person name="Martin F.M."/>
        </authorList>
    </citation>
    <scope>NUCLEOTIDE SEQUENCE [LARGE SCALE GENOMIC DNA]</scope>
    <source>
        <strain evidence="2 3">DAOM 227022</strain>
    </source>
</reference>
<feature type="coiled-coil region" evidence="1">
    <location>
        <begin position="81"/>
        <end position="108"/>
    </location>
</feature>